<keyword evidence="1" id="KW-0902">Two-component regulatory system</keyword>
<dbReference type="Gene3D" id="1.20.120.160">
    <property type="entry name" value="HPT domain"/>
    <property type="match status" value="1"/>
</dbReference>
<evidence type="ECO:0000313" key="4">
    <source>
        <dbReference type="EMBL" id="RUO24940.1"/>
    </source>
</evidence>
<dbReference type="EMBL" id="PIPM01000029">
    <property type="protein sequence ID" value="RUO24940.1"/>
    <property type="molecule type" value="Genomic_DNA"/>
</dbReference>
<keyword evidence="5" id="KW-1185">Reference proteome</keyword>
<feature type="modified residue" description="Phosphohistidine" evidence="2">
    <location>
        <position position="57"/>
    </location>
</feature>
<dbReference type="Proteomes" id="UP000288405">
    <property type="component" value="Unassembled WGS sequence"/>
</dbReference>
<dbReference type="InterPro" id="IPR008207">
    <property type="entry name" value="Sig_transdc_His_kin_Hpt_dom"/>
</dbReference>
<feature type="domain" description="HPt" evidence="3">
    <location>
        <begin position="13"/>
        <end position="113"/>
    </location>
</feature>
<proteinExistence type="predicted"/>
<dbReference type="AlphaFoldDB" id="A0A432W593"/>
<dbReference type="GO" id="GO:0004672">
    <property type="term" value="F:protein kinase activity"/>
    <property type="evidence" value="ECO:0007669"/>
    <property type="project" value="UniProtKB-ARBA"/>
</dbReference>
<keyword evidence="2" id="KW-0597">Phosphoprotein</keyword>
<dbReference type="InterPro" id="IPR036641">
    <property type="entry name" value="HPT_dom_sf"/>
</dbReference>
<name>A0A432W593_9GAMM</name>
<comment type="caution">
    <text evidence="4">The sequence shown here is derived from an EMBL/GenBank/DDBJ whole genome shotgun (WGS) entry which is preliminary data.</text>
</comment>
<dbReference type="SUPFAM" id="SSF47226">
    <property type="entry name" value="Histidine-containing phosphotransfer domain, HPT domain"/>
    <property type="match status" value="1"/>
</dbReference>
<dbReference type="Pfam" id="PF01627">
    <property type="entry name" value="Hpt"/>
    <property type="match status" value="1"/>
</dbReference>
<accession>A0A432W593</accession>
<reference evidence="4 5" key="1">
    <citation type="journal article" date="2011" name="Front. Microbiol.">
        <title>Genomic signatures of strain selection and enhancement in Bacillus atrophaeus var. globigii, a historical biowarfare simulant.</title>
        <authorList>
            <person name="Gibbons H.S."/>
            <person name="Broomall S.M."/>
            <person name="McNew L.A."/>
            <person name="Daligault H."/>
            <person name="Chapman C."/>
            <person name="Bruce D."/>
            <person name="Karavis M."/>
            <person name="Krepps M."/>
            <person name="McGregor P.A."/>
            <person name="Hong C."/>
            <person name="Park K.H."/>
            <person name="Akmal A."/>
            <person name="Feldman A."/>
            <person name="Lin J.S."/>
            <person name="Chang W.E."/>
            <person name="Higgs B.W."/>
            <person name="Demirev P."/>
            <person name="Lindquist J."/>
            <person name="Liem A."/>
            <person name="Fochler E."/>
            <person name="Read T.D."/>
            <person name="Tapia R."/>
            <person name="Johnson S."/>
            <person name="Bishop-Lilly K.A."/>
            <person name="Detter C."/>
            <person name="Han C."/>
            <person name="Sozhamannan S."/>
            <person name="Rosenzweig C.N."/>
            <person name="Skowronski E.W."/>
        </authorList>
    </citation>
    <scope>NUCLEOTIDE SEQUENCE [LARGE SCALE GENOMIC DNA]</scope>
    <source>
        <strain evidence="4 5">GYP-17</strain>
    </source>
</reference>
<sequence length="120" mass="13823">MSLEKMLIEFDGDRDFVSDLLFTIRQEINKFHARLEQVIEQAASDKMTAGEARRIAHIIKSTAMTLHLHEHADQASAIEREIQMATSENPMAMDKIQRLATVVDEMRSIVGFYFEKLEQL</sequence>
<evidence type="ECO:0000256" key="1">
    <source>
        <dbReference type="ARBA" id="ARBA00023012"/>
    </source>
</evidence>
<dbReference type="RefSeq" id="WP_126777839.1">
    <property type="nucleotide sequence ID" value="NZ_PIPM01000029.1"/>
</dbReference>
<dbReference type="GO" id="GO:0000160">
    <property type="term" value="P:phosphorelay signal transduction system"/>
    <property type="evidence" value="ECO:0007669"/>
    <property type="project" value="UniProtKB-KW"/>
</dbReference>
<dbReference type="PROSITE" id="PS50894">
    <property type="entry name" value="HPT"/>
    <property type="match status" value="1"/>
</dbReference>
<evidence type="ECO:0000259" key="3">
    <source>
        <dbReference type="PROSITE" id="PS50894"/>
    </source>
</evidence>
<organism evidence="4 5">
    <name type="scientific">Aliidiomarina sanyensis</name>
    <dbReference type="NCBI Taxonomy" id="1249555"/>
    <lineage>
        <taxon>Bacteria</taxon>
        <taxon>Pseudomonadati</taxon>
        <taxon>Pseudomonadota</taxon>
        <taxon>Gammaproteobacteria</taxon>
        <taxon>Alteromonadales</taxon>
        <taxon>Idiomarinaceae</taxon>
        <taxon>Aliidiomarina</taxon>
    </lineage>
</organism>
<gene>
    <name evidence="4" type="ORF">CWE11_11900</name>
</gene>
<evidence type="ECO:0000256" key="2">
    <source>
        <dbReference type="PROSITE-ProRule" id="PRU00110"/>
    </source>
</evidence>
<dbReference type="OrthoDB" id="9994269at2"/>
<protein>
    <recommendedName>
        <fullName evidence="3">HPt domain-containing protein</fullName>
    </recommendedName>
</protein>
<evidence type="ECO:0000313" key="5">
    <source>
        <dbReference type="Proteomes" id="UP000288405"/>
    </source>
</evidence>